<dbReference type="PANTHER" id="PTHR12151:SF25">
    <property type="entry name" value="LINALOOL DEHYDRATASE_ISOMERASE DOMAIN-CONTAINING PROTEIN"/>
    <property type="match status" value="1"/>
</dbReference>
<dbReference type="InterPro" id="IPR013766">
    <property type="entry name" value="Thioredoxin_domain"/>
</dbReference>
<feature type="binding site" evidence="3">
    <location>
        <position position="162"/>
    </location>
    <ligand>
        <name>Cu cation</name>
        <dbReference type="ChEBI" id="CHEBI:23378"/>
    </ligand>
</feature>
<dbReference type="AlphaFoldDB" id="A0A316TSY1"/>
<dbReference type="GO" id="GO:0046872">
    <property type="term" value="F:metal ion binding"/>
    <property type="evidence" value="ECO:0007669"/>
    <property type="project" value="UniProtKB-KW"/>
</dbReference>
<dbReference type="CDD" id="cd02968">
    <property type="entry name" value="SCO"/>
    <property type="match status" value="1"/>
</dbReference>
<dbReference type="PANTHER" id="PTHR12151">
    <property type="entry name" value="ELECTRON TRANSPORT PROTIN SCO1/SENC FAMILY MEMBER"/>
    <property type="match status" value="1"/>
</dbReference>
<keyword evidence="7" id="KW-1185">Reference proteome</keyword>
<evidence type="ECO:0000256" key="2">
    <source>
        <dbReference type="ARBA" id="ARBA00023008"/>
    </source>
</evidence>
<sequence length="199" mass="22482">MTKLSSFLLTVITAGILLGLSGCDSLSVKKSISDEEFSLLDHNNQEVVFPDDYLGKILLVGYVYTHCPDICPAITYNMRDVQQLVDDSSNFMLISISFDPERDSPSILNDYAANYRLDTDSWSLLTGERSEVDNVLELLEISTVKTPTRFLDDGKAIYFIDHTDRVTLIDREGNIRKQYIGSEFKPEEVAEDIRKLIGK</sequence>
<organism evidence="6 7">
    <name type="scientific">Rhodohalobacter mucosus</name>
    <dbReference type="NCBI Taxonomy" id="2079485"/>
    <lineage>
        <taxon>Bacteria</taxon>
        <taxon>Pseudomonadati</taxon>
        <taxon>Balneolota</taxon>
        <taxon>Balneolia</taxon>
        <taxon>Balneolales</taxon>
        <taxon>Balneolaceae</taxon>
        <taxon>Rhodohalobacter</taxon>
    </lineage>
</organism>
<dbReference type="EMBL" id="QGGB01000002">
    <property type="protein sequence ID" value="PWN07687.1"/>
    <property type="molecule type" value="Genomic_DNA"/>
</dbReference>
<dbReference type="OrthoDB" id="9811998at2"/>
<name>A0A316TSY1_9BACT</name>
<dbReference type="InterPro" id="IPR036249">
    <property type="entry name" value="Thioredoxin-like_sf"/>
</dbReference>
<dbReference type="Pfam" id="PF02630">
    <property type="entry name" value="SCO1-SenC"/>
    <property type="match status" value="1"/>
</dbReference>
<accession>A0A316TSY1</accession>
<feature type="disulfide bond" description="Redox-active" evidence="4">
    <location>
        <begin position="67"/>
        <end position="71"/>
    </location>
</feature>
<feature type="binding site" evidence="3">
    <location>
        <position position="67"/>
    </location>
    <ligand>
        <name>Cu cation</name>
        <dbReference type="ChEBI" id="CHEBI:23378"/>
    </ligand>
</feature>
<comment type="similarity">
    <text evidence="1">Belongs to the SCO1/2 family.</text>
</comment>
<keyword evidence="2 3" id="KW-0186">Copper</keyword>
<dbReference type="Proteomes" id="UP000245533">
    <property type="component" value="Unassembled WGS sequence"/>
</dbReference>
<keyword evidence="3" id="KW-0479">Metal-binding</keyword>
<dbReference type="InterPro" id="IPR003782">
    <property type="entry name" value="SCO1/SenC"/>
</dbReference>
<evidence type="ECO:0000256" key="4">
    <source>
        <dbReference type="PIRSR" id="PIRSR603782-2"/>
    </source>
</evidence>
<dbReference type="Gene3D" id="3.40.30.10">
    <property type="entry name" value="Glutaredoxin"/>
    <property type="match status" value="1"/>
</dbReference>
<evidence type="ECO:0000313" key="6">
    <source>
        <dbReference type="EMBL" id="PWN07687.1"/>
    </source>
</evidence>
<dbReference type="PROSITE" id="PS51257">
    <property type="entry name" value="PROKAR_LIPOPROTEIN"/>
    <property type="match status" value="1"/>
</dbReference>
<dbReference type="PROSITE" id="PS51352">
    <property type="entry name" value="THIOREDOXIN_2"/>
    <property type="match status" value="1"/>
</dbReference>
<evidence type="ECO:0000256" key="1">
    <source>
        <dbReference type="ARBA" id="ARBA00010996"/>
    </source>
</evidence>
<reference evidence="6 7" key="1">
    <citation type="submission" date="2018-05" db="EMBL/GenBank/DDBJ databases">
        <title>Rhodohalobacter halophilus gen. nov., sp. nov., a moderately halophilic member of the family Balneolaceae.</title>
        <authorList>
            <person name="Liu Z.-W."/>
        </authorList>
    </citation>
    <scope>NUCLEOTIDE SEQUENCE [LARGE SCALE GENOMIC DNA]</scope>
    <source>
        <strain evidence="6 7">8A47</strain>
    </source>
</reference>
<proteinExistence type="inferred from homology"/>
<feature type="domain" description="Thioredoxin" evidence="5">
    <location>
        <begin position="28"/>
        <end position="198"/>
    </location>
</feature>
<dbReference type="RefSeq" id="WP_109644071.1">
    <property type="nucleotide sequence ID" value="NZ_QGGB01000002.1"/>
</dbReference>
<keyword evidence="4" id="KW-1015">Disulfide bond</keyword>
<protein>
    <recommendedName>
        <fullName evidence="5">Thioredoxin domain-containing protein</fullName>
    </recommendedName>
</protein>
<feature type="binding site" evidence="3">
    <location>
        <position position="71"/>
    </location>
    <ligand>
        <name>Cu cation</name>
        <dbReference type="ChEBI" id="CHEBI:23378"/>
    </ligand>
</feature>
<gene>
    <name evidence="6" type="ORF">DDZ15_01290</name>
</gene>
<evidence type="ECO:0000259" key="5">
    <source>
        <dbReference type="PROSITE" id="PS51352"/>
    </source>
</evidence>
<dbReference type="SUPFAM" id="SSF52833">
    <property type="entry name" value="Thioredoxin-like"/>
    <property type="match status" value="1"/>
</dbReference>
<comment type="caution">
    <text evidence="6">The sequence shown here is derived from an EMBL/GenBank/DDBJ whole genome shotgun (WGS) entry which is preliminary data.</text>
</comment>
<evidence type="ECO:0000313" key="7">
    <source>
        <dbReference type="Proteomes" id="UP000245533"/>
    </source>
</evidence>
<evidence type="ECO:0000256" key="3">
    <source>
        <dbReference type="PIRSR" id="PIRSR603782-1"/>
    </source>
</evidence>